<sequence>MSLVTPLQFNTVQPNLYRGSYPREINLSFFKTLRLKNILSLTPEPLDDTISQFCKDNNIQMKHVECNTKAPGDKSKKVKRKKKQVPIEYDVVIECIKFIVDKRNYPIYIHCSNGELISSLVIACVRKFSFWSTVSILNEFLIYNSSINVYERNFIENFNAEIEIDGLKINDKVPWITGRFVTTNEKREQRYSTKKEAESAKEPTATKVSSNIPSSLPKLKFHSF</sequence>
<dbReference type="FunFam" id="3.90.190.10:FF:000084">
    <property type="entry name" value="Tyrosine phospatase-like protein"/>
    <property type="match status" value="1"/>
</dbReference>
<dbReference type="KEGG" id="kaf:KAFR_0C02570"/>
<dbReference type="eggNOG" id="KOG1572">
    <property type="taxonomic scope" value="Eukaryota"/>
</dbReference>
<dbReference type="RefSeq" id="XP_003956385.1">
    <property type="nucleotide sequence ID" value="XM_003956336.1"/>
</dbReference>
<name>H2ASA0_KAZAF</name>
<reference evidence="3 4" key="1">
    <citation type="journal article" date="2011" name="Proc. Natl. Acad. Sci. U.S.A.">
        <title>Evolutionary erosion of yeast sex chromosomes by mating-type switching accidents.</title>
        <authorList>
            <person name="Gordon J.L."/>
            <person name="Armisen D."/>
            <person name="Proux-Wera E."/>
            <person name="Oheigeartaigh S.S."/>
            <person name="Byrne K.P."/>
            <person name="Wolfe K.H."/>
        </authorList>
    </citation>
    <scope>NUCLEOTIDE SEQUENCE [LARGE SCALE GENOMIC DNA]</scope>
    <source>
        <strain evidence="4">ATCC 22294 / BCRC 22015 / CBS 2517 / CECT 1963 / NBRC 1671 / NRRL Y-8276</strain>
    </source>
</reference>
<dbReference type="GeneID" id="13885169"/>
<protein>
    <recommendedName>
        <fullName evidence="2">Tyrosine-protein phosphatase domain-containing protein</fullName>
    </recommendedName>
</protein>
<feature type="compositionally biased region" description="Basic and acidic residues" evidence="1">
    <location>
        <begin position="187"/>
        <end position="201"/>
    </location>
</feature>
<dbReference type="Gene3D" id="3.90.190.10">
    <property type="entry name" value="Protein tyrosine phosphatase superfamily"/>
    <property type="match status" value="1"/>
</dbReference>
<organism evidence="3 4">
    <name type="scientific">Kazachstania africana (strain ATCC 22294 / BCRC 22015 / CBS 2517 / CECT 1963 / NBRC 1671 / NRRL Y-8276)</name>
    <name type="common">Yeast</name>
    <name type="synonym">Kluyveromyces africanus</name>
    <dbReference type="NCBI Taxonomy" id="1071382"/>
    <lineage>
        <taxon>Eukaryota</taxon>
        <taxon>Fungi</taxon>
        <taxon>Dikarya</taxon>
        <taxon>Ascomycota</taxon>
        <taxon>Saccharomycotina</taxon>
        <taxon>Saccharomycetes</taxon>
        <taxon>Saccharomycetales</taxon>
        <taxon>Saccharomycetaceae</taxon>
        <taxon>Kazachstania</taxon>
    </lineage>
</organism>
<dbReference type="PROSITE" id="PS50054">
    <property type="entry name" value="TYR_PHOSPHATASE_DUAL"/>
    <property type="match status" value="1"/>
</dbReference>
<dbReference type="AlphaFoldDB" id="H2ASA0"/>
<dbReference type="InterPro" id="IPR004861">
    <property type="entry name" value="Siw14-like"/>
</dbReference>
<feature type="domain" description="Tyrosine-protein phosphatase" evidence="2">
    <location>
        <begin position="8"/>
        <end position="167"/>
    </location>
</feature>
<dbReference type="GO" id="GO:0016791">
    <property type="term" value="F:phosphatase activity"/>
    <property type="evidence" value="ECO:0007669"/>
    <property type="project" value="TreeGrafter"/>
</dbReference>
<dbReference type="Proteomes" id="UP000005220">
    <property type="component" value="Chromosome 3"/>
</dbReference>
<gene>
    <name evidence="3" type="primary">KAFR0C02570</name>
    <name evidence="3" type="ORF">KAFR_0C02570</name>
</gene>
<dbReference type="InterPro" id="IPR020422">
    <property type="entry name" value="TYR_PHOSPHATASE_DUAL_dom"/>
</dbReference>
<evidence type="ECO:0000256" key="1">
    <source>
        <dbReference type="SAM" id="MobiDB-lite"/>
    </source>
</evidence>
<keyword evidence="4" id="KW-1185">Reference proteome</keyword>
<accession>H2ASA0</accession>
<dbReference type="EMBL" id="HE650823">
    <property type="protein sequence ID" value="CCF57250.1"/>
    <property type="molecule type" value="Genomic_DNA"/>
</dbReference>
<dbReference type="InterPro" id="IPR029021">
    <property type="entry name" value="Prot-tyrosine_phosphatase-like"/>
</dbReference>
<evidence type="ECO:0000313" key="4">
    <source>
        <dbReference type="Proteomes" id="UP000005220"/>
    </source>
</evidence>
<evidence type="ECO:0000313" key="3">
    <source>
        <dbReference type="EMBL" id="CCF57250.1"/>
    </source>
</evidence>
<dbReference type="Pfam" id="PF03162">
    <property type="entry name" value="Y_phosphatase2"/>
    <property type="match status" value="1"/>
</dbReference>
<dbReference type="PANTHER" id="PTHR31126:SF14">
    <property type="entry name" value="TYROSINE-PROTEIN PHOSPHATASE OCA6-RELATED"/>
    <property type="match status" value="1"/>
</dbReference>
<dbReference type="PANTHER" id="PTHR31126">
    <property type="entry name" value="TYROSINE-PROTEIN PHOSPHATASE"/>
    <property type="match status" value="1"/>
</dbReference>
<dbReference type="InParanoid" id="H2ASA0"/>
<evidence type="ECO:0000259" key="2">
    <source>
        <dbReference type="PROSITE" id="PS50054"/>
    </source>
</evidence>
<dbReference type="OrthoDB" id="6375174at2759"/>
<dbReference type="SUPFAM" id="SSF52799">
    <property type="entry name" value="(Phosphotyrosine protein) phosphatases II"/>
    <property type="match status" value="1"/>
</dbReference>
<dbReference type="FunCoup" id="H2ASA0">
    <property type="interactions" value="25"/>
</dbReference>
<dbReference type="STRING" id="1071382.H2ASA0"/>
<feature type="region of interest" description="Disordered" evidence="1">
    <location>
        <begin position="187"/>
        <end position="224"/>
    </location>
</feature>
<proteinExistence type="predicted"/>
<dbReference type="HOGENOM" id="CLU_047845_4_0_1"/>